<protein>
    <submittedName>
        <fullName evidence="1">Uncharacterized protein</fullName>
    </submittedName>
</protein>
<evidence type="ECO:0000313" key="2">
    <source>
        <dbReference type="Proteomes" id="UP000785679"/>
    </source>
</evidence>
<sequence length="107" mass="12949">MRVMRYITLLHWLNDYCDLVGHQIRHISENIEREKICVHKDKREREQFVEIITTTNQTNSFFIERVRNPEQVPPSQPVTLAQNSEIFVLNKHFEQCFLSVRGYLYLR</sequence>
<dbReference type="EMBL" id="RRYP01016440">
    <property type="protein sequence ID" value="TNV75116.1"/>
    <property type="molecule type" value="Genomic_DNA"/>
</dbReference>
<accession>A0A8J8NIE5</accession>
<reference evidence="1" key="1">
    <citation type="submission" date="2019-06" db="EMBL/GenBank/DDBJ databases">
        <authorList>
            <person name="Zheng W."/>
        </authorList>
    </citation>
    <scope>NUCLEOTIDE SEQUENCE</scope>
    <source>
        <strain evidence="1">QDHG01</strain>
    </source>
</reference>
<proteinExistence type="predicted"/>
<evidence type="ECO:0000313" key="1">
    <source>
        <dbReference type="EMBL" id="TNV75116.1"/>
    </source>
</evidence>
<gene>
    <name evidence="1" type="ORF">FGO68_gene16802</name>
</gene>
<dbReference type="Proteomes" id="UP000785679">
    <property type="component" value="Unassembled WGS sequence"/>
</dbReference>
<dbReference type="AlphaFoldDB" id="A0A8J8NIE5"/>
<keyword evidence="2" id="KW-1185">Reference proteome</keyword>
<comment type="caution">
    <text evidence="1">The sequence shown here is derived from an EMBL/GenBank/DDBJ whole genome shotgun (WGS) entry which is preliminary data.</text>
</comment>
<organism evidence="1 2">
    <name type="scientific">Halteria grandinella</name>
    <dbReference type="NCBI Taxonomy" id="5974"/>
    <lineage>
        <taxon>Eukaryota</taxon>
        <taxon>Sar</taxon>
        <taxon>Alveolata</taxon>
        <taxon>Ciliophora</taxon>
        <taxon>Intramacronucleata</taxon>
        <taxon>Spirotrichea</taxon>
        <taxon>Stichotrichia</taxon>
        <taxon>Sporadotrichida</taxon>
        <taxon>Halteriidae</taxon>
        <taxon>Halteria</taxon>
    </lineage>
</organism>
<name>A0A8J8NIE5_HALGN</name>